<feature type="non-terminal residue" evidence="1">
    <location>
        <position position="1"/>
    </location>
</feature>
<dbReference type="EMBL" id="BQXS01012307">
    <property type="protein sequence ID" value="GKT21273.1"/>
    <property type="molecule type" value="Genomic_DNA"/>
</dbReference>
<comment type="caution">
    <text evidence="1">The sequence shown here is derived from an EMBL/GenBank/DDBJ whole genome shotgun (WGS) entry which is preliminary data.</text>
</comment>
<gene>
    <name evidence="1" type="ORF">ADUPG1_011856</name>
</gene>
<dbReference type="Proteomes" id="UP001057375">
    <property type="component" value="Unassembled WGS sequence"/>
</dbReference>
<evidence type="ECO:0000313" key="2">
    <source>
        <dbReference type="Proteomes" id="UP001057375"/>
    </source>
</evidence>
<keyword evidence="2" id="KW-1185">Reference proteome</keyword>
<sequence length="181" mass="20890">WTDDRLQSKEELPKEHLDTDLYVSQITENIKSLIESAKKHQVVQAKAAKTSVVASETLVMIKRYPPPLRLQFPWEGPYKVLEKTSDVEYCVQSLLGAKRYAHIDDIKILGKDVDIDKAMNSLAQDMGRRIPKTVLRQKGRGRNELFEVNWYGTPESKTTFIKRAEIEHSLAFKEFLDSKKK</sequence>
<evidence type="ECO:0000313" key="1">
    <source>
        <dbReference type="EMBL" id="GKT21273.1"/>
    </source>
</evidence>
<name>A0ABQ5JZA1_9EUKA</name>
<proteinExistence type="predicted"/>
<protein>
    <submittedName>
        <fullName evidence="1">Uncharacterized protein</fullName>
    </submittedName>
</protein>
<accession>A0ABQ5JZA1</accession>
<organism evidence="1 2">
    <name type="scientific">Aduncisulcus paluster</name>
    <dbReference type="NCBI Taxonomy" id="2918883"/>
    <lineage>
        <taxon>Eukaryota</taxon>
        <taxon>Metamonada</taxon>
        <taxon>Carpediemonas-like organisms</taxon>
        <taxon>Aduncisulcus</taxon>
    </lineage>
</organism>
<reference evidence="1" key="1">
    <citation type="submission" date="2022-03" db="EMBL/GenBank/DDBJ databases">
        <title>Draft genome sequence of Aduncisulcus paluster, a free-living microaerophilic Fornicata.</title>
        <authorList>
            <person name="Yuyama I."/>
            <person name="Kume K."/>
            <person name="Tamura T."/>
            <person name="Inagaki Y."/>
            <person name="Hashimoto T."/>
        </authorList>
    </citation>
    <scope>NUCLEOTIDE SEQUENCE</scope>
    <source>
        <strain evidence="1">NY0171</strain>
    </source>
</reference>